<protein>
    <submittedName>
        <fullName evidence="1">Gluconate 2-dehydrogenase subunit 3 family protein</fullName>
    </submittedName>
</protein>
<dbReference type="AlphaFoldDB" id="A0A975HDE0"/>
<dbReference type="PROSITE" id="PS51318">
    <property type="entry name" value="TAT"/>
    <property type="match status" value="1"/>
</dbReference>
<sequence length="210" mass="21990">MTRRPQLPERPAMDPISRRALLRTGAVGGGAAGLALLGAPLGAAEPVAAATADAGRQPLLTALVDTIIPATDTPGAAEAGVADFVAMMVERWMHPDERARFLAGLDSFDATVRRSHGQPFAALPPARRLEILQAMAAAEEGTAAGTPPAEGPFLARIRALAIYGYYTSEAGASQELELNLVPGHYEPCHDLQPGERAVSLGRNNAVLRMP</sequence>
<dbReference type="Proteomes" id="UP000664914">
    <property type="component" value="Chromosome"/>
</dbReference>
<evidence type="ECO:0000313" key="1">
    <source>
        <dbReference type="EMBL" id="QTH21316.1"/>
    </source>
</evidence>
<organism evidence="1 2">
    <name type="scientific">Rhizorhabdus wittichii</name>
    <dbReference type="NCBI Taxonomy" id="160791"/>
    <lineage>
        <taxon>Bacteria</taxon>
        <taxon>Pseudomonadati</taxon>
        <taxon>Pseudomonadota</taxon>
        <taxon>Alphaproteobacteria</taxon>
        <taxon>Sphingomonadales</taxon>
        <taxon>Sphingomonadaceae</taxon>
        <taxon>Rhizorhabdus</taxon>
    </lineage>
</organism>
<evidence type="ECO:0000313" key="2">
    <source>
        <dbReference type="Proteomes" id="UP000664914"/>
    </source>
</evidence>
<name>A0A975HDE0_9SPHN</name>
<proteinExistence type="predicted"/>
<dbReference type="EMBL" id="CP059319">
    <property type="protein sequence ID" value="QTH21316.1"/>
    <property type="molecule type" value="Genomic_DNA"/>
</dbReference>
<dbReference type="InterPro" id="IPR027056">
    <property type="entry name" value="Gluconate_2DH_su3"/>
</dbReference>
<reference evidence="1" key="1">
    <citation type="submission" date="2020-07" db="EMBL/GenBank/DDBJ databases">
        <authorList>
            <person name="Camacho E."/>
        </authorList>
    </citation>
    <scope>NUCLEOTIDE SEQUENCE</scope>
    <source>
        <strain evidence="1">MPO218</strain>
    </source>
</reference>
<dbReference type="Pfam" id="PF13618">
    <property type="entry name" value="Gluconate_2-dh3"/>
    <property type="match status" value="1"/>
</dbReference>
<accession>A0A975HDE0</accession>
<gene>
    <name evidence="1" type="ORF">HRJ34_23845</name>
</gene>
<dbReference type="InterPro" id="IPR006311">
    <property type="entry name" value="TAT_signal"/>
</dbReference>
<reference evidence="1" key="2">
    <citation type="submission" date="2021-04" db="EMBL/GenBank/DDBJ databases">
        <title>Isolation and genomic analysis of the ibuprofen-degrading bacterium Sphingomonas strain MPO218.</title>
        <authorList>
            <person name="Aulestia M."/>
            <person name="Flores A."/>
            <person name="Mangas E.L."/>
            <person name="Perez-Pulido A.J."/>
            <person name="Santero E."/>
            <person name="Camacho E.M."/>
        </authorList>
    </citation>
    <scope>NUCLEOTIDE SEQUENCE</scope>
    <source>
        <strain evidence="1">MPO218</strain>
    </source>
</reference>